<dbReference type="Proteomes" id="UP000646738">
    <property type="component" value="Unassembled WGS sequence"/>
</dbReference>
<organism evidence="1 2">
    <name type="scientific">Streptomyces rubradiris</name>
    <name type="common">Streptomyces achromogenes subsp. rubradiris</name>
    <dbReference type="NCBI Taxonomy" id="285531"/>
    <lineage>
        <taxon>Bacteria</taxon>
        <taxon>Bacillati</taxon>
        <taxon>Actinomycetota</taxon>
        <taxon>Actinomycetes</taxon>
        <taxon>Kitasatosporales</taxon>
        <taxon>Streptomycetaceae</taxon>
        <taxon>Streptomyces</taxon>
    </lineage>
</organism>
<evidence type="ECO:0000313" key="2">
    <source>
        <dbReference type="Proteomes" id="UP000646738"/>
    </source>
</evidence>
<gene>
    <name evidence="1" type="ORF">Srubr_26870</name>
</gene>
<reference evidence="2" key="1">
    <citation type="submission" date="2023-07" db="EMBL/GenBank/DDBJ databases">
        <title>Whole genome shotgun sequence of Streptomyces achromogenes subsp. rubradiris NBRC 14000.</title>
        <authorList>
            <person name="Komaki H."/>
            <person name="Tamura T."/>
        </authorList>
    </citation>
    <scope>NUCLEOTIDE SEQUENCE [LARGE SCALE GENOMIC DNA]</scope>
    <source>
        <strain evidence="2">NBRC 14000</strain>
    </source>
</reference>
<keyword evidence="2" id="KW-1185">Reference proteome</keyword>
<dbReference type="RefSeq" id="WP_189999968.1">
    <property type="nucleotide sequence ID" value="NZ_BNCB01000045.1"/>
</dbReference>
<sequence length="179" mass="19378">MTGVLDDGPVFLDDTPPIPANCAELARPAWELYQKTPGTGATRIAELITDLLHLADKMGQPGGAERTIQEAVAEYRNERVGYLEYMVEQVVRGGSAAAPKSPRYLGQFRPAGRDWITIVEGDETAEPIDVAGCLRAQMQRADLRTGEIQSLVEGIARGEVITADNGTAFRVIEHPTCQG</sequence>
<comment type="caution">
    <text evidence="1">The sequence shown here is derived from an EMBL/GenBank/DDBJ whole genome shotgun (WGS) entry which is preliminary data.</text>
</comment>
<evidence type="ECO:0000313" key="1">
    <source>
        <dbReference type="EMBL" id="GHI52841.1"/>
    </source>
</evidence>
<proteinExistence type="predicted"/>
<dbReference type="EMBL" id="BNEA01000010">
    <property type="protein sequence ID" value="GHI52841.1"/>
    <property type="molecule type" value="Genomic_DNA"/>
</dbReference>
<accession>A0ABQ3RAF7</accession>
<name>A0ABQ3RAF7_STRRR</name>
<protein>
    <submittedName>
        <fullName evidence="1">Uncharacterized protein</fullName>
    </submittedName>
</protein>